<dbReference type="EMBL" id="SGPL01000274">
    <property type="protein sequence ID" value="THH14490.1"/>
    <property type="molecule type" value="Genomic_DNA"/>
</dbReference>
<dbReference type="AlphaFoldDB" id="A0A4S4LVZ1"/>
<name>A0A4S4LVZ1_9AGAM</name>
<feature type="compositionally biased region" description="Basic and acidic residues" evidence="1">
    <location>
        <begin position="83"/>
        <end position="96"/>
    </location>
</feature>
<dbReference type="Proteomes" id="UP000310158">
    <property type="component" value="Unassembled WGS sequence"/>
</dbReference>
<sequence>MSTPTHSRVPTATSSFVDQIIHDDTASIGITPPKPELEPVADTAHPLSASMLKAQRAHEHGRQRAKKAGDRIKGRMSRAANAKGEREKRVEESKKDVDWDARDEVRVLEDLEQRKVGMGVFASTWGGRESREVKLVDLVRPSKSLRKKCAVDGDFEFIPHVRSVIVLDDHVRDDAELNEPWEYVSSESESEDSTKALSYAEIVSKRD</sequence>
<gene>
    <name evidence="2" type="ORF">EW146_g5848</name>
</gene>
<keyword evidence="3" id="KW-1185">Reference proteome</keyword>
<feature type="region of interest" description="Disordered" evidence="1">
    <location>
        <begin position="53"/>
        <end position="96"/>
    </location>
</feature>
<protein>
    <submittedName>
        <fullName evidence="2">Uncharacterized protein</fullName>
    </submittedName>
</protein>
<organism evidence="2 3">
    <name type="scientific">Bondarzewia mesenterica</name>
    <dbReference type="NCBI Taxonomy" id="1095465"/>
    <lineage>
        <taxon>Eukaryota</taxon>
        <taxon>Fungi</taxon>
        <taxon>Dikarya</taxon>
        <taxon>Basidiomycota</taxon>
        <taxon>Agaricomycotina</taxon>
        <taxon>Agaricomycetes</taxon>
        <taxon>Russulales</taxon>
        <taxon>Bondarzewiaceae</taxon>
        <taxon>Bondarzewia</taxon>
    </lineage>
</organism>
<evidence type="ECO:0000313" key="2">
    <source>
        <dbReference type="EMBL" id="THH14490.1"/>
    </source>
</evidence>
<accession>A0A4S4LVZ1</accession>
<evidence type="ECO:0000313" key="3">
    <source>
        <dbReference type="Proteomes" id="UP000310158"/>
    </source>
</evidence>
<feature type="compositionally biased region" description="Basic and acidic residues" evidence="1">
    <location>
        <begin position="56"/>
        <end position="73"/>
    </location>
</feature>
<proteinExistence type="predicted"/>
<comment type="caution">
    <text evidence="2">The sequence shown here is derived from an EMBL/GenBank/DDBJ whole genome shotgun (WGS) entry which is preliminary data.</text>
</comment>
<dbReference type="OrthoDB" id="3245714at2759"/>
<evidence type="ECO:0000256" key="1">
    <source>
        <dbReference type="SAM" id="MobiDB-lite"/>
    </source>
</evidence>
<reference evidence="2 3" key="1">
    <citation type="submission" date="2019-02" db="EMBL/GenBank/DDBJ databases">
        <title>Genome sequencing of the rare red list fungi Bondarzewia mesenterica.</title>
        <authorList>
            <person name="Buettner E."/>
            <person name="Kellner H."/>
        </authorList>
    </citation>
    <scope>NUCLEOTIDE SEQUENCE [LARGE SCALE GENOMIC DNA]</scope>
    <source>
        <strain evidence="2 3">DSM 108281</strain>
    </source>
</reference>